<dbReference type="EMBL" id="CP113520">
    <property type="protein sequence ID" value="WAJ29325.1"/>
    <property type="molecule type" value="Genomic_DNA"/>
</dbReference>
<proteinExistence type="predicted"/>
<keyword evidence="2" id="KW-1185">Reference proteome</keyword>
<evidence type="ECO:0000313" key="1">
    <source>
        <dbReference type="EMBL" id="WAJ29325.1"/>
    </source>
</evidence>
<gene>
    <name evidence="1" type="ORF">OXU80_03565</name>
</gene>
<sequence length="213" mass="23298">MAKIPAIFRDTELTFAAHVSPRVRSRKLAAFALEKISEAKQINAGPGGQPAPHLQIVDGREGAPLASVKPDGIIVAKFSLVAEILRWIDAELVKVSPVREGDYRKSHVLFADGNELNLGTGVPRAREFVFLNTQPYARKIERGSSKQAPQGVYEAVAVVADKRFGNIAGVYYGFREPLSSVMENRAARKRGSRKTASQAARDKRQPAIIVVPR</sequence>
<evidence type="ECO:0000313" key="2">
    <source>
        <dbReference type="Proteomes" id="UP001163223"/>
    </source>
</evidence>
<reference evidence="1" key="1">
    <citation type="submission" date="2022-11" db="EMBL/GenBank/DDBJ databases">
        <title>beta-Carotene-producing bacterium, Jeongeuplla avenae sp. nov., alleviates the salt stress of Arabidopsis seedlings.</title>
        <authorList>
            <person name="Jiang L."/>
            <person name="Lee J."/>
        </authorList>
    </citation>
    <scope>NUCLEOTIDE SEQUENCE</scope>
    <source>
        <strain evidence="1">DY_R2A_6</strain>
    </source>
</reference>
<protein>
    <submittedName>
        <fullName evidence="1">Uncharacterized protein</fullName>
    </submittedName>
</protein>
<accession>A0ACD4NR05</accession>
<dbReference type="Proteomes" id="UP001163223">
    <property type="component" value="Chromosome"/>
</dbReference>
<organism evidence="1 2">
    <name type="scientific">Antarcticirhabdus aurantiaca</name>
    <dbReference type="NCBI Taxonomy" id="2606717"/>
    <lineage>
        <taxon>Bacteria</taxon>
        <taxon>Pseudomonadati</taxon>
        <taxon>Pseudomonadota</taxon>
        <taxon>Alphaproteobacteria</taxon>
        <taxon>Hyphomicrobiales</taxon>
        <taxon>Aurantimonadaceae</taxon>
        <taxon>Antarcticirhabdus</taxon>
    </lineage>
</organism>
<name>A0ACD4NR05_9HYPH</name>